<dbReference type="EMBL" id="BMAV01012892">
    <property type="protein sequence ID" value="GFY59941.1"/>
    <property type="molecule type" value="Genomic_DNA"/>
</dbReference>
<evidence type="ECO:0000313" key="2">
    <source>
        <dbReference type="Proteomes" id="UP000886998"/>
    </source>
</evidence>
<sequence>MTVKLLFNRVEYYNNLNVALFTAKRLSALLQIIITRKSMLKAEAAITGSVPTLLICLLVSYSDVPSRLTAKDGGRE</sequence>
<gene>
    <name evidence="1" type="ORF">TNIN_219771</name>
</gene>
<dbReference type="AlphaFoldDB" id="A0A8X7C728"/>
<reference evidence="1" key="1">
    <citation type="submission" date="2020-08" db="EMBL/GenBank/DDBJ databases">
        <title>Multicomponent nature underlies the extraordinary mechanical properties of spider dragline silk.</title>
        <authorList>
            <person name="Kono N."/>
            <person name="Nakamura H."/>
            <person name="Mori M."/>
            <person name="Yoshida Y."/>
            <person name="Ohtoshi R."/>
            <person name="Malay A.D."/>
            <person name="Moran D.A.P."/>
            <person name="Tomita M."/>
            <person name="Numata K."/>
            <person name="Arakawa K."/>
        </authorList>
    </citation>
    <scope>NUCLEOTIDE SEQUENCE</scope>
</reference>
<organism evidence="1 2">
    <name type="scientific">Trichonephila inaurata madagascariensis</name>
    <dbReference type="NCBI Taxonomy" id="2747483"/>
    <lineage>
        <taxon>Eukaryota</taxon>
        <taxon>Metazoa</taxon>
        <taxon>Ecdysozoa</taxon>
        <taxon>Arthropoda</taxon>
        <taxon>Chelicerata</taxon>
        <taxon>Arachnida</taxon>
        <taxon>Araneae</taxon>
        <taxon>Araneomorphae</taxon>
        <taxon>Entelegynae</taxon>
        <taxon>Araneoidea</taxon>
        <taxon>Nephilidae</taxon>
        <taxon>Trichonephila</taxon>
        <taxon>Trichonephila inaurata</taxon>
    </lineage>
</organism>
<dbReference type="Proteomes" id="UP000886998">
    <property type="component" value="Unassembled WGS sequence"/>
</dbReference>
<name>A0A8X7C728_9ARAC</name>
<keyword evidence="2" id="KW-1185">Reference proteome</keyword>
<protein>
    <submittedName>
        <fullName evidence="1">Uncharacterized protein</fullName>
    </submittedName>
</protein>
<accession>A0A8X7C728</accession>
<evidence type="ECO:0000313" key="1">
    <source>
        <dbReference type="EMBL" id="GFY59941.1"/>
    </source>
</evidence>
<comment type="caution">
    <text evidence="1">The sequence shown here is derived from an EMBL/GenBank/DDBJ whole genome shotgun (WGS) entry which is preliminary data.</text>
</comment>
<proteinExistence type="predicted"/>